<keyword evidence="8" id="KW-1185">Reference proteome</keyword>
<evidence type="ECO:0000313" key="8">
    <source>
        <dbReference type="Proteomes" id="UP001595420"/>
    </source>
</evidence>
<dbReference type="PANTHER" id="PTHR12812:SF0">
    <property type="entry name" value="HEPARAN-SULFATE 6-O-SULFOTRANSFERASE"/>
    <property type="match status" value="1"/>
</dbReference>
<keyword evidence="2" id="KW-0808">Transferase</keyword>
<organism evidence="7 8">
    <name type="scientific">Falsiroseomonas tokyonensis</name>
    <dbReference type="NCBI Taxonomy" id="430521"/>
    <lineage>
        <taxon>Bacteria</taxon>
        <taxon>Pseudomonadati</taxon>
        <taxon>Pseudomonadota</taxon>
        <taxon>Alphaproteobacteria</taxon>
        <taxon>Acetobacterales</taxon>
        <taxon>Roseomonadaceae</taxon>
        <taxon>Falsiroseomonas</taxon>
    </lineage>
</organism>
<comment type="caution">
    <text evidence="7">The sequence shown here is derived from an EMBL/GenBank/DDBJ whole genome shotgun (WGS) entry which is preliminary data.</text>
</comment>
<gene>
    <name evidence="7" type="ORF">ACFOD3_09735</name>
</gene>
<keyword evidence="3" id="KW-0812">Transmembrane</keyword>
<dbReference type="InterPro" id="IPR010635">
    <property type="entry name" value="Heparan_SO4-6-sulfoTrfase"/>
</dbReference>
<dbReference type="PANTHER" id="PTHR12812">
    <property type="entry name" value="HEPARAN SULFATE 6-O-SULFOTRANSFERASE 3"/>
    <property type="match status" value="1"/>
</dbReference>
<evidence type="ECO:0000256" key="2">
    <source>
        <dbReference type="ARBA" id="ARBA00022679"/>
    </source>
</evidence>
<evidence type="ECO:0000256" key="3">
    <source>
        <dbReference type="ARBA" id="ARBA00022692"/>
    </source>
</evidence>
<evidence type="ECO:0000256" key="5">
    <source>
        <dbReference type="ARBA" id="ARBA00023136"/>
    </source>
</evidence>
<name>A0ABV7BTZ2_9PROT</name>
<evidence type="ECO:0000313" key="7">
    <source>
        <dbReference type="EMBL" id="MFC3000174.1"/>
    </source>
</evidence>
<accession>A0ABV7BTZ2</accession>
<proteinExistence type="predicted"/>
<reference evidence="8" key="1">
    <citation type="journal article" date="2019" name="Int. J. Syst. Evol. Microbiol.">
        <title>The Global Catalogue of Microorganisms (GCM) 10K type strain sequencing project: providing services to taxonomists for standard genome sequencing and annotation.</title>
        <authorList>
            <consortium name="The Broad Institute Genomics Platform"/>
            <consortium name="The Broad Institute Genome Sequencing Center for Infectious Disease"/>
            <person name="Wu L."/>
            <person name="Ma J."/>
        </authorList>
    </citation>
    <scope>NUCLEOTIDE SEQUENCE [LARGE SCALE GENOMIC DNA]</scope>
    <source>
        <strain evidence="8">CGMCC 1.16855</strain>
    </source>
</reference>
<dbReference type="Pfam" id="PF13469">
    <property type="entry name" value="Sulfotransfer_3"/>
    <property type="match status" value="1"/>
</dbReference>
<evidence type="ECO:0000256" key="4">
    <source>
        <dbReference type="ARBA" id="ARBA00022989"/>
    </source>
</evidence>
<evidence type="ECO:0000256" key="1">
    <source>
        <dbReference type="ARBA" id="ARBA00004167"/>
    </source>
</evidence>
<keyword evidence="5" id="KW-0472">Membrane</keyword>
<dbReference type="EMBL" id="JBHRSB010000002">
    <property type="protein sequence ID" value="MFC3000174.1"/>
    <property type="molecule type" value="Genomic_DNA"/>
</dbReference>
<keyword evidence="6" id="KW-0325">Glycoprotein</keyword>
<comment type="subcellular location">
    <subcellularLocation>
        <location evidence="1">Membrane</location>
        <topology evidence="1">Single-pass membrane protein</topology>
    </subcellularLocation>
</comment>
<protein>
    <submittedName>
        <fullName evidence="7">Sulfotransferase</fullName>
    </submittedName>
</protein>
<dbReference type="Proteomes" id="UP001595420">
    <property type="component" value="Unassembled WGS sequence"/>
</dbReference>
<keyword evidence="4" id="KW-1133">Transmembrane helix</keyword>
<sequence length="262" mass="29058">MSMHLLSEGRALAFLREADLTAGPCIFVHVPKTAGTSLRAELAAILPPDVNIHVDYTDTTRSFRERIDEAVERFLDQAGPGGIRFASGHIVARHVARIAERLPDARFITMLRDPVARVISDYRHQRSPRQPGFEAFRQRVPDLDAYLALRWEMDKSALHLVPQEILARGDTAAAIQHVARRFAFVGIQEMYDLSFRAITALAGRQQAPQIRANVNMDEDGTDAVDAATAARIRALNPMDTALYDHFAEALRTATPALRAVLG</sequence>
<evidence type="ECO:0000256" key="6">
    <source>
        <dbReference type="ARBA" id="ARBA00023180"/>
    </source>
</evidence>
<dbReference type="RefSeq" id="WP_216836220.1">
    <property type="nucleotide sequence ID" value="NZ_JAFNJS010000002.1"/>
</dbReference>